<name>A0A939DKC1_9ALTE</name>
<evidence type="ECO:0000256" key="1">
    <source>
        <dbReference type="SAM" id="MobiDB-lite"/>
    </source>
</evidence>
<organism evidence="2 3">
    <name type="scientific">Bowmanella dokdonensis</name>
    <dbReference type="NCBI Taxonomy" id="751969"/>
    <lineage>
        <taxon>Bacteria</taxon>
        <taxon>Pseudomonadati</taxon>
        <taxon>Pseudomonadota</taxon>
        <taxon>Gammaproteobacteria</taxon>
        <taxon>Alteromonadales</taxon>
        <taxon>Alteromonadaceae</taxon>
        <taxon>Bowmanella</taxon>
    </lineage>
</organism>
<comment type="caution">
    <text evidence="2">The sequence shown here is derived from an EMBL/GenBank/DDBJ whole genome shotgun (WGS) entry which is preliminary data.</text>
</comment>
<protein>
    <submittedName>
        <fullName evidence="2">DUF3545 family protein</fullName>
    </submittedName>
</protein>
<dbReference type="Proteomes" id="UP000664654">
    <property type="component" value="Unassembled WGS sequence"/>
</dbReference>
<evidence type="ECO:0000313" key="3">
    <source>
        <dbReference type="Proteomes" id="UP000664654"/>
    </source>
</evidence>
<proteinExistence type="predicted"/>
<reference evidence="2" key="1">
    <citation type="submission" date="2021-03" db="EMBL/GenBank/DDBJ databases">
        <title>novel species isolated from a fishpond in China.</title>
        <authorList>
            <person name="Lu H."/>
            <person name="Cai Z."/>
        </authorList>
    </citation>
    <scope>NUCLEOTIDE SEQUENCE</scope>
    <source>
        <strain evidence="2">JCM 30855</strain>
    </source>
</reference>
<evidence type="ECO:0000313" key="2">
    <source>
        <dbReference type="EMBL" id="MBN7824150.1"/>
    </source>
</evidence>
<dbReference type="EMBL" id="JAFKCV010000001">
    <property type="protein sequence ID" value="MBN7824150.1"/>
    <property type="molecule type" value="Genomic_DNA"/>
</dbReference>
<dbReference type="InterPro" id="IPR021932">
    <property type="entry name" value="DUF3545"/>
</dbReference>
<dbReference type="AlphaFoldDB" id="A0A939DKC1"/>
<gene>
    <name evidence="2" type="ORF">J0A66_02820</name>
</gene>
<sequence length="58" mass="7077">MDQSDLMSMLDLESRPAKNKSKKRKWREIEAIHDQYRLRRELADMDMLLDYELSESEM</sequence>
<feature type="region of interest" description="Disordered" evidence="1">
    <location>
        <begin position="1"/>
        <end position="22"/>
    </location>
</feature>
<dbReference type="Pfam" id="PF12065">
    <property type="entry name" value="DUF3545"/>
    <property type="match status" value="1"/>
</dbReference>
<keyword evidence="3" id="KW-1185">Reference proteome</keyword>
<dbReference type="RefSeq" id="WP_206572239.1">
    <property type="nucleotide sequence ID" value="NZ_JAFKCV010000001.1"/>
</dbReference>
<accession>A0A939DKC1</accession>